<feature type="domain" description="UspA" evidence="2">
    <location>
        <begin position="155"/>
        <end position="276"/>
    </location>
</feature>
<evidence type="ECO:0000313" key="4">
    <source>
        <dbReference type="Proteomes" id="UP000019849"/>
    </source>
</evidence>
<comment type="similarity">
    <text evidence="1">Belongs to the universal stress protein A family.</text>
</comment>
<evidence type="ECO:0000313" key="3">
    <source>
        <dbReference type="EMBL" id="EXL03018.1"/>
    </source>
</evidence>
<dbReference type="EMBL" id="JENY01000027">
    <property type="protein sequence ID" value="EXL03018.1"/>
    <property type="molecule type" value="Genomic_DNA"/>
</dbReference>
<dbReference type="RefSeq" id="WP_051520705.1">
    <property type="nucleotide sequence ID" value="NZ_KK073899.1"/>
</dbReference>
<gene>
    <name evidence="3" type="ORF">BG36_13195</name>
</gene>
<dbReference type="Gene3D" id="3.40.50.12370">
    <property type="match status" value="1"/>
</dbReference>
<dbReference type="InterPro" id="IPR006015">
    <property type="entry name" value="Universal_stress_UspA"/>
</dbReference>
<accession>A0A011UAV2</accession>
<dbReference type="Proteomes" id="UP000019849">
    <property type="component" value="Unassembled WGS sequence"/>
</dbReference>
<dbReference type="PATRIC" id="fig|69279.3.peg.3732"/>
<dbReference type="PANTHER" id="PTHR46268:SF15">
    <property type="entry name" value="UNIVERSAL STRESS PROTEIN HP_0031"/>
    <property type="match status" value="1"/>
</dbReference>
<dbReference type="InterPro" id="IPR006016">
    <property type="entry name" value="UspA"/>
</dbReference>
<dbReference type="eggNOG" id="COG0589">
    <property type="taxonomic scope" value="Bacteria"/>
</dbReference>
<reference evidence="3 4" key="1">
    <citation type="submission" date="2014-02" db="EMBL/GenBank/DDBJ databases">
        <title>Aquamicrobium defluvii Genome sequencing.</title>
        <authorList>
            <person name="Wang X."/>
        </authorList>
    </citation>
    <scope>NUCLEOTIDE SEQUENCE [LARGE SCALE GENOMIC DNA]</scope>
    <source>
        <strain evidence="3 4">W13Z1</strain>
    </source>
</reference>
<dbReference type="PANTHER" id="PTHR46268">
    <property type="entry name" value="STRESS RESPONSE PROTEIN NHAX"/>
    <property type="match status" value="1"/>
</dbReference>
<dbReference type="Pfam" id="PF00582">
    <property type="entry name" value="Usp"/>
    <property type="match status" value="1"/>
</dbReference>
<dbReference type="AlphaFoldDB" id="A0A011UAV2"/>
<name>A0A011UAV2_9HYPH</name>
<evidence type="ECO:0000259" key="2">
    <source>
        <dbReference type="Pfam" id="PF00582"/>
    </source>
</evidence>
<proteinExistence type="inferred from homology"/>
<protein>
    <recommendedName>
        <fullName evidence="2">UspA domain-containing protein</fullName>
    </recommendedName>
</protein>
<dbReference type="HOGENOM" id="CLU_049301_5_2_5"/>
<comment type="caution">
    <text evidence="3">The sequence shown here is derived from an EMBL/GenBank/DDBJ whole genome shotgun (WGS) entry which is preliminary data.</text>
</comment>
<dbReference type="SUPFAM" id="SSF52402">
    <property type="entry name" value="Adenine nucleotide alpha hydrolases-like"/>
    <property type="match status" value="1"/>
</dbReference>
<dbReference type="PRINTS" id="PR01438">
    <property type="entry name" value="UNVRSLSTRESS"/>
</dbReference>
<sequence length="278" mass="29243">MKTQAFVPLVTHPEANSDAFGAHATAAAAILGAGIHALAVNASIPKVSNALSRMLLDTPELIRQAETASRERGNQLLAILKEKAAATGVDFTGEAVSAPLPLMTEVAADRARYYDLSLVGWEAGNSTAQATAEAVVFGSGRPTILLPELVDISSFNHIAIAWDGTRVAARAVADAQSLLKHADRVSVLTVIDEKPLKEKAPEERLASALRQRGVDAEAVTITGQDCPIAQTLQQTAIERGCQLLVMGGYGHSRLRDFVLGGATQGVLSSLLMPVLLSH</sequence>
<dbReference type="STRING" id="69279.BG36_13195"/>
<evidence type="ECO:0000256" key="1">
    <source>
        <dbReference type="ARBA" id="ARBA00008791"/>
    </source>
</evidence>
<organism evidence="3 4">
    <name type="scientific">Aquamicrobium defluvii</name>
    <dbReference type="NCBI Taxonomy" id="69279"/>
    <lineage>
        <taxon>Bacteria</taxon>
        <taxon>Pseudomonadati</taxon>
        <taxon>Pseudomonadota</taxon>
        <taxon>Alphaproteobacteria</taxon>
        <taxon>Hyphomicrobiales</taxon>
        <taxon>Phyllobacteriaceae</taxon>
        <taxon>Aquamicrobium</taxon>
    </lineage>
</organism>
<dbReference type="CDD" id="cd00293">
    <property type="entry name" value="USP-like"/>
    <property type="match status" value="1"/>
</dbReference>